<reference evidence="8 9" key="1">
    <citation type="submission" date="2018-03" db="EMBL/GenBank/DDBJ databases">
        <title>Adhaeribacter sp. HMF7605 Genome sequencing and assembly.</title>
        <authorList>
            <person name="Kang H."/>
            <person name="Kang J."/>
            <person name="Cha I."/>
            <person name="Kim H."/>
            <person name="Joh K."/>
        </authorList>
    </citation>
    <scope>NUCLEOTIDE SEQUENCE [LARGE SCALE GENOMIC DNA]</scope>
    <source>
        <strain evidence="8 9">HMF7605</strain>
    </source>
</reference>
<accession>A0A2T2YJ32</accession>
<sequence length="276" mass="31325">MAYIHWVPDGILVDFGFYALRWYSVLFASGFLFSYILLRKKFRAEGVAGVMLEKLTIYVVIATVIGARLGHCLFYDFAYYSQHPLEIFLPVRFQPELAFTGFQGLASHGGVMAILIAVSLYSYRYQVALFWILDKLALVSPLAGCLIRVGNLFNSEIIGRPTSVPWAFVFERVDLIPRHPGQLYEAISYLLIFILLHTLEPKLNRKPGFIFGLFLVLLFLARFLLEFFKADQSVFEAGMLLNMGQLLSIPFILLGFILLVLKNQKQSIIVKEPPAA</sequence>
<dbReference type="GO" id="GO:0042158">
    <property type="term" value="P:lipoprotein biosynthetic process"/>
    <property type="evidence" value="ECO:0007669"/>
    <property type="project" value="UniProtKB-UniRule"/>
</dbReference>
<keyword evidence="5 7" id="KW-1133">Transmembrane helix</keyword>
<evidence type="ECO:0000256" key="4">
    <source>
        <dbReference type="ARBA" id="ARBA00022692"/>
    </source>
</evidence>
<comment type="catalytic activity">
    <reaction evidence="7">
        <text>L-cysteinyl-[prolipoprotein] + a 1,2-diacyl-sn-glycero-3-phospho-(1'-sn-glycerol) = an S-1,2-diacyl-sn-glyceryl-L-cysteinyl-[prolipoprotein] + sn-glycerol 1-phosphate + H(+)</text>
        <dbReference type="Rhea" id="RHEA:56712"/>
        <dbReference type="Rhea" id="RHEA-COMP:14679"/>
        <dbReference type="Rhea" id="RHEA-COMP:14680"/>
        <dbReference type="ChEBI" id="CHEBI:15378"/>
        <dbReference type="ChEBI" id="CHEBI:29950"/>
        <dbReference type="ChEBI" id="CHEBI:57685"/>
        <dbReference type="ChEBI" id="CHEBI:64716"/>
        <dbReference type="ChEBI" id="CHEBI:140658"/>
        <dbReference type="EC" id="2.5.1.145"/>
    </reaction>
</comment>
<feature type="transmembrane region" description="Helical" evidence="7">
    <location>
        <begin position="20"/>
        <end position="38"/>
    </location>
</feature>
<dbReference type="RefSeq" id="WP_106931696.1">
    <property type="nucleotide sequence ID" value="NZ_PYFT01000001.1"/>
</dbReference>
<evidence type="ECO:0000256" key="5">
    <source>
        <dbReference type="ARBA" id="ARBA00022989"/>
    </source>
</evidence>
<comment type="similarity">
    <text evidence="1 7">Belongs to the Lgt family.</text>
</comment>
<name>A0A2T2YJ32_9BACT</name>
<evidence type="ECO:0000256" key="2">
    <source>
        <dbReference type="ARBA" id="ARBA00022475"/>
    </source>
</evidence>
<dbReference type="Proteomes" id="UP000240357">
    <property type="component" value="Unassembled WGS sequence"/>
</dbReference>
<keyword evidence="4 7" id="KW-0812">Transmembrane</keyword>
<keyword evidence="6 7" id="KW-0472">Membrane</keyword>
<feature type="transmembrane region" description="Helical" evidence="7">
    <location>
        <begin position="97"/>
        <end position="121"/>
    </location>
</feature>
<dbReference type="HAMAP" id="MF_01147">
    <property type="entry name" value="Lgt"/>
    <property type="match status" value="1"/>
</dbReference>
<keyword evidence="9" id="KW-1185">Reference proteome</keyword>
<dbReference type="GO" id="GO:0008961">
    <property type="term" value="F:phosphatidylglycerol-prolipoprotein diacylglyceryl transferase activity"/>
    <property type="evidence" value="ECO:0007669"/>
    <property type="project" value="UniProtKB-UniRule"/>
</dbReference>
<dbReference type="GO" id="GO:0005886">
    <property type="term" value="C:plasma membrane"/>
    <property type="evidence" value="ECO:0007669"/>
    <property type="project" value="UniProtKB-SubCell"/>
</dbReference>
<keyword evidence="3 7" id="KW-0808">Transferase</keyword>
<dbReference type="EMBL" id="PYFT01000001">
    <property type="protein sequence ID" value="PSR55517.1"/>
    <property type="molecule type" value="Genomic_DNA"/>
</dbReference>
<comment type="caution">
    <text evidence="8">The sequence shown here is derived from an EMBL/GenBank/DDBJ whole genome shotgun (WGS) entry which is preliminary data.</text>
</comment>
<keyword evidence="8" id="KW-0449">Lipoprotein</keyword>
<dbReference type="InterPro" id="IPR001640">
    <property type="entry name" value="Lgt"/>
</dbReference>
<feature type="transmembrane region" description="Helical" evidence="7">
    <location>
        <begin position="58"/>
        <end position="77"/>
    </location>
</feature>
<feature type="binding site" evidence="7">
    <location>
        <position position="148"/>
    </location>
    <ligand>
        <name>a 1,2-diacyl-sn-glycero-3-phospho-(1'-sn-glycerol)</name>
        <dbReference type="ChEBI" id="CHEBI:64716"/>
    </ligand>
</feature>
<dbReference type="PANTHER" id="PTHR30589">
    <property type="entry name" value="PROLIPOPROTEIN DIACYLGLYCERYL TRANSFERASE"/>
    <property type="match status" value="1"/>
</dbReference>
<dbReference type="AlphaFoldDB" id="A0A2T2YJ32"/>
<dbReference type="OrthoDB" id="871140at2"/>
<dbReference type="NCBIfam" id="TIGR00544">
    <property type="entry name" value="lgt"/>
    <property type="match status" value="1"/>
</dbReference>
<dbReference type="Pfam" id="PF01790">
    <property type="entry name" value="LGT"/>
    <property type="match status" value="1"/>
</dbReference>
<evidence type="ECO:0000256" key="6">
    <source>
        <dbReference type="ARBA" id="ARBA00023136"/>
    </source>
</evidence>
<evidence type="ECO:0000313" key="9">
    <source>
        <dbReference type="Proteomes" id="UP000240357"/>
    </source>
</evidence>
<comment type="pathway">
    <text evidence="7">Protein modification; lipoprotein biosynthesis (diacylglyceryl transfer).</text>
</comment>
<feature type="transmembrane region" description="Helical" evidence="7">
    <location>
        <begin position="237"/>
        <end position="261"/>
    </location>
</feature>
<protein>
    <recommendedName>
        <fullName evidence="7">Phosphatidylglycerol--prolipoprotein diacylglyceryl transferase</fullName>
        <ecNumber evidence="7">2.5.1.145</ecNumber>
    </recommendedName>
</protein>
<comment type="function">
    <text evidence="7">Catalyzes the transfer of the diacylglyceryl group from phosphatidylglycerol to the sulfhydryl group of the N-terminal cysteine of a prolipoprotein, the first step in the formation of mature lipoproteins.</text>
</comment>
<proteinExistence type="inferred from homology"/>
<organism evidence="8 9">
    <name type="scientific">Adhaeribacter arboris</name>
    <dbReference type="NCBI Taxonomy" id="2072846"/>
    <lineage>
        <taxon>Bacteria</taxon>
        <taxon>Pseudomonadati</taxon>
        <taxon>Bacteroidota</taxon>
        <taxon>Cytophagia</taxon>
        <taxon>Cytophagales</taxon>
        <taxon>Hymenobacteraceae</taxon>
        <taxon>Adhaeribacter</taxon>
    </lineage>
</organism>
<feature type="transmembrane region" description="Helical" evidence="7">
    <location>
        <begin position="128"/>
        <end position="149"/>
    </location>
</feature>
<gene>
    <name evidence="7 8" type="primary">lgt</name>
    <name evidence="8" type="ORF">AHMF7605_19390</name>
</gene>
<evidence type="ECO:0000256" key="7">
    <source>
        <dbReference type="HAMAP-Rule" id="MF_01147"/>
    </source>
</evidence>
<dbReference type="UniPathway" id="UPA00664"/>
<feature type="transmembrane region" description="Helical" evidence="7">
    <location>
        <begin position="181"/>
        <end position="199"/>
    </location>
</feature>
<comment type="subcellular location">
    <subcellularLocation>
        <location evidence="7">Cell membrane</location>
        <topology evidence="7">Multi-pass membrane protein</topology>
    </subcellularLocation>
</comment>
<feature type="transmembrane region" description="Helical" evidence="7">
    <location>
        <begin position="208"/>
        <end position="225"/>
    </location>
</feature>
<evidence type="ECO:0000313" key="8">
    <source>
        <dbReference type="EMBL" id="PSR55517.1"/>
    </source>
</evidence>
<evidence type="ECO:0000256" key="3">
    <source>
        <dbReference type="ARBA" id="ARBA00022679"/>
    </source>
</evidence>
<dbReference type="PANTHER" id="PTHR30589:SF0">
    <property type="entry name" value="PHOSPHATIDYLGLYCEROL--PROLIPOPROTEIN DIACYLGLYCERYL TRANSFERASE"/>
    <property type="match status" value="1"/>
</dbReference>
<keyword evidence="2 7" id="KW-1003">Cell membrane</keyword>
<dbReference type="EC" id="2.5.1.145" evidence="7"/>
<evidence type="ECO:0000256" key="1">
    <source>
        <dbReference type="ARBA" id="ARBA00007150"/>
    </source>
</evidence>